<keyword evidence="3" id="KW-1185">Reference proteome</keyword>
<feature type="non-terminal residue" evidence="2">
    <location>
        <position position="1"/>
    </location>
</feature>
<dbReference type="Proteomes" id="UP000537779">
    <property type="component" value="Unassembled WGS sequence"/>
</dbReference>
<dbReference type="InterPro" id="IPR001909">
    <property type="entry name" value="KRAB"/>
</dbReference>
<dbReference type="PROSITE" id="PS50805">
    <property type="entry name" value="KRAB"/>
    <property type="match status" value="1"/>
</dbReference>
<proteinExistence type="predicted"/>
<evidence type="ECO:0000259" key="1">
    <source>
        <dbReference type="PROSITE" id="PS50805"/>
    </source>
</evidence>
<sequence>LPQVPVRFEEVAVRFSRQEWDTLDEGQRELYRSVMEGNYEMLVSLCRLCLPRGALSGSLFCLFAF</sequence>
<organism evidence="2 3">
    <name type="scientific">Tyrannus savana</name>
    <name type="common">Fork-tailed flycatcher</name>
    <name type="synonym">Muscivora tyrannus</name>
    <dbReference type="NCBI Taxonomy" id="137541"/>
    <lineage>
        <taxon>Eukaryota</taxon>
        <taxon>Metazoa</taxon>
        <taxon>Chordata</taxon>
        <taxon>Craniata</taxon>
        <taxon>Vertebrata</taxon>
        <taxon>Euteleostomi</taxon>
        <taxon>Archelosauria</taxon>
        <taxon>Archosauria</taxon>
        <taxon>Dinosauria</taxon>
        <taxon>Saurischia</taxon>
        <taxon>Theropoda</taxon>
        <taxon>Coelurosauria</taxon>
        <taxon>Aves</taxon>
        <taxon>Neognathae</taxon>
        <taxon>Neoaves</taxon>
        <taxon>Telluraves</taxon>
        <taxon>Australaves</taxon>
        <taxon>Passeriformes</taxon>
        <taxon>Tyrannidae</taxon>
        <taxon>Tyrannus</taxon>
    </lineage>
</organism>
<protein>
    <submittedName>
        <fullName evidence="2">ZN777 protein</fullName>
    </submittedName>
</protein>
<dbReference type="EMBL" id="VXAW01007747">
    <property type="protein sequence ID" value="NXM03959.1"/>
    <property type="molecule type" value="Genomic_DNA"/>
</dbReference>
<feature type="non-terminal residue" evidence="2">
    <location>
        <position position="65"/>
    </location>
</feature>
<dbReference type="SUPFAM" id="SSF109640">
    <property type="entry name" value="KRAB domain (Kruppel-associated box)"/>
    <property type="match status" value="1"/>
</dbReference>
<gene>
    <name evidence="2" type="primary">Znf777</name>
    <name evidence="2" type="ORF">TYRSAV_R15073</name>
</gene>
<comment type="caution">
    <text evidence="2">The sequence shown here is derived from an EMBL/GenBank/DDBJ whole genome shotgun (WGS) entry which is preliminary data.</text>
</comment>
<feature type="domain" description="KRAB" evidence="1">
    <location>
        <begin position="6"/>
        <end position="65"/>
    </location>
</feature>
<dbReference type="SMART" id="SM00349">
    <property type="entry name" value="KRAB"/>
    <property type="match status" value="1"/>
</dbReference>
<evidence type="ECO:0000313" key="2">
    <source>
        <dbReference type="EMBL" id="NXM03959.1"/>
    </source>
</evidence>
<name>A0A7L0XKM5_TYRSA</name>
<dbReference type="AlphaFoldDB" id="A0A7L0XKM5"/>
<dbReference type="PANTHER" id="PTHR23232:SF142">
    <property type="entry name" value="GASTRULA ZINC FINGER PROTEIN XLCGF57.1-LIKE-RELATED"/>
    <property type="match status" value="1"/>
</dbReference>
<evidence type="ECO:0000313" key="3">
    <source>
        <dbReference type="Proteomes" id="UP000537779"/>
    </source>
</evidence>
<dbReference type="InterPro" id="IPR036051">
    <property type="entry name" value="KRAB_dom_sf"/>
</dbReference>
<dbReference type="InterPro" id="IPR050169">
    <property type="entry name" value="Krueppel_C2H2_ZnF"/>
</dbReference>
<reference evidence="2 3" key="1">
    <citation type="submission" date="2019-09" db="EMBL/GenBank/DDBJ databases">
        <title>Bird 10,000 Genomes (B10K) Project - Family phase.</title>
        <authorList>
            <person name="Zhang G."/>
        </authorList>
    </citation>
    <scope>NUCLEOTIDE SEQUENCE [LARGE SCALE GENOMIC DNA]</scope>
    <source>
        <strain evidence="2">B10K-DU-001-37</strain>
        <tissue evidence="2">Muscle</tissue>
    </source>
</reference>
<dbReference type="GO" id="GO:0006355">
    <property type="term" value="P:regulation of DNA-templated transcription"/>
    <property type="evidence" value="ECO:0007669"/>
    <property type="project" value="InterPro"/>
</dbReference>
<dbReference type="Gene3D" id="6.10.140.140">
    <property type="match status" value="1"/>
</dbReference>
<accession>A0A7L0XKM5</accession>
<dbReference type="Pfam" id="PF01352">
    <property type="entry name" value="KRAB"/>
    <property type="match status" value="1"/>
</dbReference>
<dbReference type="PANTHER" id="PTHR23232">
    <property type="entry name" value="KRAB DOMAIN C2H2 ZINC FINGER"/>
    <property type="match status" value="1"/>
</dbReference>
<dbReference type="CDD" id="cd07765">
    <property type="entry name" value="KRAB_A-box"/>
    <property type="match status" value="1"/>
</dbReference>